<organism evidence="2">
    <name type="scientific">Medioppia subpectinata</name>
    <dbReference type="NCBI Taxonomy" id="1979941"/>
    <lineage>
        <taxon>Eukaryota</taxon>
        <taxon>Metazoa</taxon>
        <taxon>Ecdysozoa</taxon>
        <taxon>Arthropoda</taxon>
        <taxon>Chelicerata</taxon>
        <taxon>Arachnida</taxon>
        <taxon>Acari</taxon>
        <taxon>Acariformes</taxon>
        <taxon>Sarcoptiformes</taxon>
        <taxon>Oribatida</taxon>
        <taxon>Brachypylina</taxon>
        <taxon>Oppioidea</taxon>
        <taxon>Oppiidae</taxon>
        <taxon>Medioppia</taxon>
    </lineage>
</organism>
<evidence type="ECO:0000313" key="3">
    <source>
        <dbReference type="Proteomes" id="UP000759131"/>
    </source>
</evidence>
<keyword evidence="3" id="KW-1185">Reference proteome</keyword>
<feature type="transmembrane region" description="Helical" evidence="1">
    <location>
        <begin position="254"/>
        <end position="272"/>
    </location>
</feature>
<keyword evidence="1" id="KW-0812">Transmembrane</keyword>
<name>A0A7R9KUQ2_9ACAR</name>
<evidence type="ECO:0008006" key="4">
    <source>
        <dbReference type="Google" id="ProtNLM"/>
    </source>
</evidence>
<feature type="transmembrane region" description="Helical" evidence="1">
    <location>
        <begin position="31"/>
        <end position="53"/>
    </location>
</feature>
<feature type="transmembrane region" description="Helical" evidence="1">
    <location>
        <begin position="176"/>
        <end position="201"/>
    </location>
</feature>
<accession>A0A7R9KUQ2</accession>
<protein>
    <recommendedName>
        <fullName evidence="4">Gustatory receptor</fullName>
    </recommendedName>
</protein>
<dbReference type="Proteomes" id="UP000759131">
    <property type="component" value="Unassembled WGS sequence"/>
</dbReference>
<keyword evidence="1" id="KW-1133">Transmembrane helix</keyword>
<gene>
    <name evidence="2" type="ORF">OSB1V03_LOCUS10184</name>
</gene>
<feature type="transmembrane region" description="Helical" evidence="1">
    <location>
        <begin position="144"/>
        <end position="164"/>
    </location>
</feature>
<dbReference type="OrthoDB" id="10492369at2759"/>
<evidence type="ECO:0000256" key="1">
    <source>
        <dbReference type="SAM" id="Phobius"/>
    </source>
</evidence>
<dbReference type="EMBL" id="OC861869">
    <property type="protein sequence ID" value="CAD7629769.1"/>
    <property type="molecule type" value="Genomic_DNA"/>
</dbReference>
<evidence type="ECO:0000313" key="2">
    <source>
        <dbReference type="EMBL" id="CAD7629769.1"/>
    </source>
</evidence>
<dbReference type="AlphaFoldDB" id="A0A7R9KUQ2"/>
<dbReference type="EMBL" id="CAJPIZ010007294">
    <property type="protein sequence ID" value="CAG2110199.1"/>
    <property type="molecule type" value="Genomic_DNA"/>
</dbReference>
<sequence length="389" mass="44612">MTYLQSPLIAILSHSFEEYVINKHINKRRQIFGVCVCIYGWLTVIKFFTAAFIKDPTLWPLIGDPFYLTGDRILFNLVIGSIALNASAMRTIFLIGESNRKFSFIHELYCLQTGRQHYLLKDNLRKFNIRCVLSLQLMLKQIPFNALVLFSLIYGYYTVCAILRQDYGYSITVSVVWFVLTSYAAWVAASMQGVSYSLLYLTQYYLNLRFRQVANKIVYSLHKNKTILLNLLEEHHRIVELTVHYNAFFNRIIAVNYFAATIAINLLLYIAFFGDGNVFFRIGNGLIAVNKIIVICLATYSAAQFSDELVQVIERLSGPTIEPPMRIRKTPPTFFIPISRRAGVPLLRQAPPPAFCVHHVFFSSRKTPVSCNFTIASERGVRYLESILS</sequence>
<proteinExistence type="predicted"/>
<feature type="transmembrane region" description="Helical" evidence="1">
    <location>
        <begin position="278"/>
        <end position="300"/>
    </location>
</feature>
<reference evidence="2" key="1">
    <citation type="submission" date="2020-11" db="EMBL/GenBank/DDBJ databases">
        <authorList>
            <person name="Tran Van P."/>
        </authorList>
    </citation>
    <scope>NUCLEOTIDE SEQUENCE</scope>
</reference>
<keyword evidence="1" id="KW-0472">Membrane</keyword>
<feature type="transmembrane region" description="Helical" evidence="1">
    <location>
        <begin position="73"/>
        <end position="95"/>
    </location>
</feature>